<dbReference type="AlphaFoldDB" id="A0AAX6IBU1"/>
<reference evidence="1" key="2">
    <citation type="submission" date="2023-04" db="EMBL/GenBank/DDBJ databases">
        <authorList>
            <person name="Bruccoleri R.E."/>
            <person name="Oakeley E.J."/>
            <person name="Faust A.-M."/>
            <person name="Dessus-Babus S."/>
            <person name="Altorfer M."/>
            <person name="Burckhardt D."/>
            <person name="Oertli M."/>
            <person name="Naumann U."/>
            <person name="Petersen F."/>
            <person name="Wong J."/>
        </authorList>
    </citation>
    <scope>NUCLEOTIDE SEQUENCE</scope>
    <source>
        <strain evidence="1">GSM-AAB239-AS_SAM_17_03QT</strain>
        <tissue evidence="1">Leaf</tissue>
    </source>
</reference>
<proteinExistence type="predicted"/>
<name>A0AAX6IBU1_IRIPA</name>
<reference evidence="1" key="1">
    <citation type="journal article" date="2023" name="GigaByte">
        <title>Genome assembly of the bearded iris, Iris pallida Lam.</title>
        <authorList>
            <person name="Bruccoleri R.E."/>
            <person name="Oakeley E.J."/>
            <person name="Faust A.M.E."/>
            <person name="Altorfer M."/>
            <person name="Dessus-Babus S."/>
            <person name="Burckhardt D."/>
            <person name="Oertli M."/>
            <person name="Naumann U."/>
            <person name="Petersen F."/>
            <person name="Wong J."/>
        </authorList>
    </citation>
    <scope>NUCLEOTIDE SEQUENCE</scope>
    <source>
        <strain evidence="1">GSM-AAB239-AS_SAM_17_03QT</strain>
    </source>
</reference>
<gene>
    <name evidence="1" type="ORF">M6B38_263090</name>
</gene>
<comment type="caution">
    <text evidence="1">The sequence shown here is derived from an EMBL/GenBank/DDBJ whole genome shotgun (WGS) entry which is preliminary data.</text>
</comment>
<sequence>MRMNTCCALSRMFFCIMEREVVQPPMLARHNIIEYMNSQDFEPEIMILCLISRSLTFRF</sequence>
<dbReference type="Proteomes" id="UP001140949">
    <property type="component" value="Unassembled WGS sequence"/>
</dbReference>
<dbReference type="EMBL" id="JANAVB010002663">
    <property type="protein sequence ID" value="KAJ6850706.1"/>
    <property type="molecule type" value="Genomic_DNA"/>
</dbReference>
<keyword evidence="2" id="KW-1185">Reference proteome</keyword>
<protein>
    <submittedName>
        <fullName evidence="1">Uncharacterized protein</fullName>
    </submittedName>
</protein>
<evidence type="ECO:0000313" key="2">
    <source>
        <dbReference type="Proteomes" id="UP001140949"/>
    </source>
</evidence>
<evidence type="ECO:0000313" key="1">
    <source>
        <dbReference type="EMBL" id="KAJ6850706.1"/>
    </source>
</evidence>
<organism evidence="1 2">
    <name type="scientific">Iris pallida</name>
    <name type="common">Sweet iris</name>
    <dbReference type="NCBI Taxonomy" id="29817"/>
    <lineage>
        <taxon>Eukaryota</taxon>
        <taxon>Viridiplantae</taxon>
        <taxon>Streptophyta</taxon>
        <taxon>Embryophyta</taxon>
        <taxon>Tracheophyta</taxon>
        <taxon>Spermatophyta</taxon>
        <taxon>Magnoliopsida</taxon>
        <taxon>Liliopsida</taxon>
        <taxon>Asparagales</taxon>
        <taxon>Iridaceae</taxon>
        <taxon>Iridoideae</taxon>
        <taxon>Irideae</taxon>
        <taxon>Iris</taxon>
    </lineage>
</organism>
<accession>A0AAX6IBU1</accession>